<evidence type="ECO:0000313" key="4">
    <source>
        <dbReference type="EMBL" id="PLW36212.1"/>
    </source>
</evidence>
<evidence type="ECO:0000313" key="7">
    <source>
        <dbReference type="Proteomes" id="UP000235392"/>
    </source>
</evidence>
<protein>
    <submittedName>
        <fullName evidence="4">Uncharacterized protein</fullName>
    </submittedName>
</protein>
<comment type="caution">
    <text evidence="4">The sequence shown here is derived from an EMBL/GenBank/DDBJ whole genome shotgun (WGS) entry which is preliminary data.</text>
</comment>
<keyword evidence="1" id="KW-0732">Signal</keyword>
<evidence type="ECO:0000313" key="5">
    <source>
        <dbReference type="EMBL" id="PLW38957.1"/>
    </source>
</evidence>
<reference evidence="6 7" key="1">
    <citation type="submission" date="2017-11" db="EMBL/GenBank/DDBJ databases">
        <title>De novo assembly and phasing of dikaryotic genomes from two isolates of Puccinia coronata f. sp. avenae, the causal agent of oat crown rust.</title>
        <authorList>
            <person name="Miller M.E."/>
            <person name="Zhang Y."/>
            <person name="Omidvar V."/>
            <person name="Sperschneider J."/>
            <person name="Schwessinger B."/>
            <person name="Raley C."/>
            <person name="Palmer J.M."/>
            <person name="Garnica D."/>
            <person name="Upadhyaya N."/>
            <person name="Rathjen J."/>
            <person name="Taylor J.M."/>
            <person name="Park R.F."/>
            <person name="Dodds P.N."/>
            <person name="Hirsch C.D."/>
            <person name="Kianian S.F."/>
            <person name="Figueroa M."/>
        </authorList>
    </citation>
    <scope>NUCLEOTIDE SEQUENCE [LARGE SCALE GENOMIC DNA]</scope>
    <source>
        <strain evidence="4">12NC29</strain>
        <strain evidence="3">12SD80</strain>
    </source>
</reference>
<evidence type="ECO:0000256" key="1">
    <source>
        <dbReference type="SAM" id="SignalP"/>
    </source>
</evidence>
<dbReference type="EMBL" id="PGCJ01001104">
    <property type="protein sequence ID" value="PLW09446.1"/>
    <property type="molecule type" value="Genomic_DNA"/>
</dbReference>
<evidence type="ECO:0000313" key="2">
    <source>
        <dbReference type="EMBL" id="PLW09446.1"/>
    </source>
</evidence>
<dbReference type="AlphaFoldDB" id="A0A2N5UEN8"/>
<name>A0A2N5UEN8_9BASI</name>
<keyword evidence="6" id="KW-1185">Reference proteome</keyword>
<dbReference type="EMBL" id="PGCI01000688">
    <property type="protein sequence ID" value="PLW21171.1"/>
    <property type="molecule type" value="Genomic_DNA"/>
</dbReference>
<gene>
    <name evidence="4" type="ORF">PCANC_20385</name>
    <name evidence="2" type="ORF">PCANC_26413</name>
    <name evidence="5" type="ORF">PCASD_11717</name>
    <name evidence="3" type="ORF">PCASD_18783</name>
</gene>
<proteinExistence type="predicted"/>
<dbReference type="Proteomes" id="UP000235388">
    <property type="component" value="Unassembled WGS sequence"/>
</dbReference>
<accession>A0A2N5UEN8</accession>
<evidence type="ECO:0000313" key="3">
    <source>
        <dbReference type="EMBL" id="PLW21171.1"/>
    </source>
</evidence>
<sequence>MLDWRTFLVGLLWIGTMIPHGARCSIGRASGATRPFPRVIKKDDWSRDEKKSLGGLIDQFGYEGEDLGGRRSSPETISHRRGRASVTFKWFPKQDN</sequence>
<feature type="chain" id="PRO_5015083850" evidence="1">
    <location>
        <begin position="25"/>
        <end position="96"/>
    </location>
</feature>
<organism evidence="4 6">
    <name type="scientific">Puccinia coronata f. sp. avenae</name>
    <dbReference type="NCBI Taxonomy" id="200324"/>
    <lineage>
        <taxon>Eukaryota</taxon>
        <taxon>Fungi</taxon>
        <taxon>Dikarya</taxon>
        <taxon>Basidiomycota</taxon>
        <taxon>Pucciniomycotina</taxon>
        <taxon>Pucciniomycetes</taxon>
        <taxon>Pucciniales</taxon>
        <taxon>Pucciniaceae</taxon>
        <taxon>Puccinia</taxon>
    </lineage>
</organism>
<dbReference type="EMBL" id="PGCI01000121">
    <property type="protein sequence ID" value="PLW38957.1"/>
    <property type="molecule type" value="Genomic_DNA"/>
</dbReference>
<evidence type="ECO:0000313" key="6">
    <source>
        <dbReference type="Proteomes" id="UP000235388"/>
    </source>
</evidence>
<dbReference type="EMBL" id="PGCJ01000243">
    <property type="protein sequence ID" value="PLW36212.1"/>
    <property type="molecule type" value="Genomic_DNA"/>
</dbReference>
<feature type="signal peptide" evidence="1">
    <location>
        <begin position="1"/>
        <end position="24"/>
    </location>
</feature>
<dbReference type="Proteomes" id="UP000235392">
    <property type="component" value="Unassembled WGS sequence"/>
</dbReference>